<comment type="caution">
    <text evidence="2">The sequence shown here is derived from an EMBL/GenBank/DDBJ whole genome shotgun (WGS) entry which is preliminary data.</text>
</comment>
<dbReference type="EMBL" id="JAARRG010000004">
    <property type="protein sequence ID" value="MBC1486135.1"/>
    <property type="molecule type" value="Genomic_DNA"/>
</dbReference>
<dbReference type="AlphaFoldDB" id="A0A7X0X217"/>
<proteinExistence type="predicted"/>
<accession>A0A7X0X217</accession>
<dbReference type="RefSeq" id="WP_003751147.1">
    <property type="nucleotide sequence ID" value="NZ_CP063071.1"/>
</dbReference>
<feature type="transmembrane region" description="Helical" evidence="1">
    <location>
        <begin position="41"/>
        <end position="62"/>
    </location>
</feature>
<reference evidence="2 3" key="1">
    <citation type="submission" date="2020-03" db="EMBL/GenBank/DDBJ databases">
        <title>Soil Listeria distribution.</title>
        <authorList>
            <person name="Liao J."/>
            <person name="Wiedmann M."/>
        </authorList>
    </citation>
    <scope>NUCLEOTIDE SEQUENCE [LARGE SCALE GENOMIC DNA]</scope>
    <source>
        <strain evidence="2 3">FSL L7-1560</strain>
    </source>
</reference>
<feature type="transmembrane region" description="Helical" evidence="1">
    <location>
        <begin position="83"/>
        <end position="105"/>
    </location>
</feature>
<dbReference type="Proteomes" id="UP000523362">
    <property type="component" value="Unassembled WGS sequence"/>
</dbReference>
<dbReference type="InterPro" id="IPR021529">
    <property type="entry name" value="DUF2798"/>
</dbReference>
<keyword evidence="1" id="KW-0472">Membrane</keyword>
<organism evidence="2 3">
    <name type="scientific">Listeria seeligeri</name>
    <dbReference type="NCBI Taxonomy" id="1640"/>
    <lineage>
        <taxon>Bacteria</taxon>
        <taxon>Bacillati</taxon>
        <taxon>Bacillota</taxon>
        <taxon>Bacilli</taxon>
        <taxon>Bacillales</taxon>
        <taxon>Listeriaceae</taxon>
        <taxon>Listeria</taxon>
    </lineage>
</organism>
<name>A0A7X0X217_LISSE</name>
<evidence type="ECO:0000256" key="1">
    <source>
        <dbReference type="SAM" id="Phobius"/>
    </source>
</evidence>
<feature type="transmembrane region" description="Helical" evidence="1">
    <location>
        <begin position="117"/>
        <end position="139"/>
    </location>
</feature>
<gene>
    <name evidence="2" type="ORF">HB897_07845</name>
</gene>
<dbReference type="Pfam" id="PF11391">
    <property type="entry name" value="DUF2798"/>
    <property type="match status" value="2"/>
</dbReference>
<keyword evidence="1" id="KW-0812">Transmembrane</keyword>
<evidence type="ECO:0000313" key="2">
    <source>
        <dbReference type="EMBL" id="MBC1486135.1"/>
    </source>
</evidence>
<sequence>MYSNTKEKVVFTFIMCSLMILCMSSYNIFLENGINSEAFVIVLKAFVPFVLVGFLLDFFVVGKIATRLHGLMVSQKASTFKKVIMMQLLMVTFMCVLMSTLSLIVNQQDFSHLGMLILRNYFVALFLQIFIVSPFVRLISPRIFGLL</sequence>
<feature type="transmembrane region" description="Helical" evidence="1">
    <location>
        <begin position="9"/>
        <end position="29"/>
    </location>
</feature>
<keyword evidence="1" id="KW-1133">Transmembrane helix</keyword>
<evidence type="ECO:0008006" key="4">
    <source>
        <dbReference type="Google" id="ProtNLM"/>
    </source>
</evidence>
<protein>
    <recommendedName>
        <fullName evidence="4">DUF2798 domain-containing protein</fullName>
    </recommendedName>
</protein>
<evidence type="ECO:0000313" key="3">
    <source>
        <dbReference type="Proteomes" id="UP000523362"/>
    </source>
</evidence>